<evidence type="ECO:0000313" key="7">
    <source>
        <dbReference type="EMBL" id="KAK6911929.1"/>
    </source>
</evidence>
<proteinExistence type="inferred from homology"/>
<dbReference type="EMBL" id="JBAMMX010000028">
    <property type="protein sequence ID" value="KAK6911929.1"/>
    <property type="molecule type" value="Genomic_DNA"/>
</dbReference>
<feature type="compositionally biased region" description="Basic and acidic residues" evidence="6">
    <location>
        <begin position="46"/>
        <end position="58"/>
    </location>
</feature>
<comment type="caution">
    <text evidence="7">The sequence shown here is derived from an EMBL/GenBank/DDBJ whole genome shotgun (WGS) entry which is preliminary data.</text>
</comment>
<dbReference type="GO" id="GO:0003677">
    <property type="term" value="F:DNA binding"/>
    <property type="evidence" value="ECO:0007669"/>
    <property type="project" value="InterPro"/>
</dbReference>
<name>A0AAN8UFP1_9MAGN</name>
<feature type="region of interest" description="Disordered" evidence="6">
    <location>
        <begin position="1"/>
        <end position="63"/>
    </location>
</feature>
<dbReference type="AlphaFoldDB" id="A0AAN8UFP1"/>
<evidence type="ECO:0000256" key="1">
    <source>
        <dbReference type="ARBA" id="ARBA00004604"/>
    </source>
</evidence>
<keyword evidence="5" id="KW-0539">Nucleus</keyword>
<feature type="compositionally biased region" description="Basic residues" evidence="6">
    <location>
        <begin position="11"/>
        <end position="20"/>
    </location>
</feature>
<comment type="similarity">
    <text evidence="2">Belongs to the eukaryotic RPA49/POLR1E RNA polymerase subunit family.</text>
</comment>
<organism evidence="7 8">
    <name type="scientific">Dillenia turbinata</name>
    <dbReference type="NCBI Taxonomy" id="194707"/>
    <lineage>
        <taxon>Eukaryota</taxon>
        <taxon>Viridiplantae</taxon>
        <taxon>Streptophyta</taxon>
        <taxon>Embryophyta</taxon>
        <taxon>Tracheophyta</taxon>
        <taxon>Spermatophyta</taxon>
        <taxon>Magnoliopsida</taxon>
        <taxon>eudicotyledons</taxon>
        <taxon>Gunneridae</taxon>
        <taxon>Pentapetalae</taxon>
        <taxon>Dilleniales</taxon>
        <taxon>Dilleniaceae</taxon>
        <taxon>Dillenia</taxon>
    </lineage>
</organism>
<comment type="subcellular location">
    <subcellularLocation>
        <location evidence="1">Nucleus</location>
        <location evidence="1">Nucleolus</location>
    </subcellularLocation>
</comment>
<gene>
    <name evidence="7" type="ORF">RJ641_024022</name>
</gene>
<evidence type="ECO:0000256" key="3">
    <source>
        <dbReference type="ARBA" id="ARBA00022478"/>
    </source>
</evidence>
<keyword evidence="8" id="KW-1185">Reference proteome</keyword>
<dbReference type="GO" id="GO:0006351">
    <property type="term" value="P:DNA-templated transcription"/>
    <property type="evidence" value="ECO:0007669"/>
    <property type="project" value="InterPro"/>
</dbReference>
<keyword evidence="4" id="KW-0804">Transcription</keyword>
<evidence type="ECO:0000256" key="4">
    <source>
        <dbReference type="ARBA" id="ARBA00023163"/>
    </source>
</evidence>
<evidence type="ECO:0000256" key="2">
    <source>
        <dbReference type="ARBA" id="ARBA00009430"/>
    </source>
</evidence>
<reference evidence="7 8" key="1">
    <citation type="submission" date="2023-12" db="EMBL/GenBank/DDBJ databases">
        <title>A high-quality genome assembly for Dillenia turbinata (Dilleniales).</title>
        <authorList>
            <person name="Chanderbali A."/>
        </authorList>
    </citation>
    <scope>NUCLEOTIDE SEQUENCE [LARGE SCALE GENOMIC DNA]</scope>
    <source>
        <strain evidence="7">LSX21</strain>
        <tissue evidence="7">Leaf</tissue>
    </source>
</reference>
<sequence>MADDDEQQTHTKSKKRKKLHLTTETIPEQPSKMAPIVGYFPSGYNPHDDQSESSHEVRVYQNKQRQHRMELVIFRLEPRVRGMESAEKEASTMSRVEPASEAKKMETLRFKEDAEAQGDLEKQIEDVVVNKEALESADPHTDRNTPVYNISATKPEEAYPLEKIILSGEWDYLFDVYGRFKKGKSAKDSYASFVRHRFHRVSDFEAI</sequence>
<dbReference type="GO" id="GO:0005730">
    <property type="term" value="C:nucleolus"/>
    <property type="evidence" value="ECO:0007669"/>
    <property type="project" value="UniProtKB-SubCell"/>
</dbReference>
<evidence type="ECO:0000256" key="5">
    <source>
        <dbReference type="ARBA" id="ARBA00023242"/>
    </source>
</evidence>
<protein>
    <submittedName>
        <fullName evidence="7">RNA polymerase I associated factor, A49-like</fullName>
    </submittedName>
</protein>
<keyword evidence="3" id="KW-0240">DNA-directed RNA polymerase</keyword>
<dbReference type="InterPro" id="IPR009668">
    <property type="entry name" value="RNA_pol-assoc_fac_A49-like"/>
</dbReference>
<evidence type="ECO:0000256" key="6">
    <source>
        <dbReference type="SAM" id="MobiDB-lite"/>
    </source>
</evidence>
<accession>A0AAN8UFP1</accession>
<dbReference type="PANTHER" id="PTHR14440">
    <property type="entry name" value="DNA-DIRECTED RNA POLYMERASE I SUBUNIT RPA49"/>
    <property type="match status" value="1"/>
</dbReference>
<dbReference type="GO" id="GO:0000428">
    <property type="term" value="C:DNA-directed RNA polymerase complex"/>
    <property type="evidence" value="ECO:0007669"/>
    <property type="project" value="UniProtKB-KW"/>
</dbReference>
<dbReference type="Pfam" id="PF06870">
    <property type="entry name" value="RNA_pol_I_A49"/>
    <property type="match status" value="1"/>
</dbReference>
<dbReference type="Proteomes" id="UP001370490">
    <property type="component" value="Unassembled WGS sequence"/>
</dbReference>
<evidence type="ECO:0000313" key="8">
    <source>
        <dbReference type="Proteomes" id="UP001370490"/>
    </source>
</evidence>